<dbReference type="EMBL" id="DF976995">
    <property type="protein sequence ID" value="GAQ24091.1"/>
    <property type="molecule type" value="Genomic_DNA"/>
</dbReference>
<name>A0A0U9HDB1_9FIRM</name>
<accession>A0A0U9HDB1</accession>
<dbReference type="STRING" id="224999.GCA_001485475_00074"/>
<gene>
    <name evidence="1" type="ORF">TSYNT_176</name>
</gene>
<keyword evidence="2" id="KW-1185">Reference proteome</keyword>
<evidence type="ECO:0000313" key="2">
    <source>
        <dbReference type="Proteomes" id="UP000062160"/>
    </source>
</evidence>
<reference evidence="1" key="1">
    <citation type="journal article" date="2016" name="Genome Announc.">
        <title>Draft Genome Sequence of the Syntrophic Lactate-Degrading Bacterium Tepidanaerobacter syntrophicus JLT.</title>
        <authorList>
            <person name="Matsuura N."/>
            <person name="Ohashi A."/>
            <person name="Tourlousse D.M."/>
            <person name="Sekiguchi Y."/>
        </authorList>
    </citation>
    <scope>NUCLEOTIDE SEQUENCE [LARGE SCALE GENOMIC DNA]</scope>
    <source>
        <strain evidence="1">JL</strain>
    </source>
</reference>
<proteinExistence type="predicted"/>
<dbReference type="AlphaFoldDB" id="A0A0U9HDB1"/>
<organism evidence="1">
    <name type="scientific">Tepidanaerobacter syntrophicus</name>
    <dbReference type="NCBI Taxonomy" id="224999"/>
    <lineage>
        <taxon>Bacteria</taxon>
        <taxon>Bacillati</taxon>
        <taxon>Bacillota</taxon>
        <taxon>Clostridia</taxon>
        <taxon>Thermosediminibacterales</taxon>
        <taxon>Tepidanaerobacteraceae</taxon>
        <taxon>Tepidanaerobacter</taxon>
    </lineage>
</organism>
<evidence type="ECO:0000313" key="1">
    <source>
        <dbReference type="EMBL" id="GAQ24091.1"/>
    </source>
</evidence>
<sequence length="56" mass="6652">MAKRPPILAFLYAKRWSLVILDHVKLITVIKLLLNFVERENIKINLRRETCIYGVE</sequence>
<protein>
    <submittedName>
        <fullName evidence="1">Uncharacterized protein</fullName>
    </submittedName>
</protein>
<dbReference type="Proteomes" id="UP000062160">
    <property type="component" value="Unassembled WGS sequence"/>
</dbReference>